<dbReference type="Proteomes" id="UP000247409">
    <property type="component" value="Unassembled WGS sequence"/>
</dbReference>
<dbReference type="SUPFAM" id="SSF51338">
    <property type="entry name" value="Composite domain of metallo-dependent hydrolases"/>
    <property type="match status" value="1"/>
</dbReference>
<accession>A0A2V3J1L3</accession>
<dbReference type="NCBIfam" id="NF006549">
    <property type="entry name" value="PRK09045.1"/>
    <property type="match status" value="1"/>
</dbReference>
<dbReference type="GO" id="GO:0046872">
    <property type="term" value="F:metal ion binding"/>
    <property type="evidence" value="ECO:0007669"/>
    <property type="project" value="UniProtKB-KW"/>
</dbReference>
<evidence type="ECO:0000256" key="3">
    <source>
        <dbReference type="ARBA" id="ARBA00022833"/>
    </source>
</evidence>
<evidence type="ECO:0000259" key="4">
    <source>
        <dbReference type="Pfam" id="PF01979"/>
    </source>
</evidence>
<name>A0A2V3J1L3_9FLOR</name>
<dbReference type="SUPFAM" id="SSF51556">
    <property type="entry name" value="Metallo-dependent hydrolases"/>
    <property type="match status" value="1"/>
</dbReference>
<reference evidence="5 6" key="1">
    <citation type="journal article" date="2018" name="Mol. Biol. Evol.">
        <title>Analysis of the draft genome of the red seaweed Gracilariopsis chorda provides insights into genome size evolution in Rhodophyta.</title>
        <authorList>
            <person name="Lee J."/>
            <person name="Yang E.C."/>
            <person name="Graf L."/>
            <person name="Yang J.H."/>
            <person name="Qiu H."/>
            <person name="Zel Zion U."/>
            <person name="Chan C.X."/>
            <person name="Stephens T.G."/>
            <person name="Weber A.P.M."/>
            <person name="Boo G.H."/>
            <person name="Boo S.M."/>
            <person name="Kim K.M."/>
            <person name="Shin Y."/>
            <person name="Jung M."/>
            <person name="Lee S.J."/>
            <person name="Yim H.S."/>
            <person name="Lee J.H."/>
            <person name="Bhattacharya D."/>
            <person name="Yoon H.S."/>
        </authorList>
    </citation>
    <scope>NUCLEOTIDE SEQUENCE [LARGE SCALE GENOMIC DNA]</scope>
    <source>
        <strain evidence="5 6">SKKU-2015</strain>
        <tissue evidence="5">Whole body</tissue>
    </source>
</reference>
<gene>
    <name evidence="5" type="ORF">BWQ96_01967</name>
</gene>
<keyword evidence="6" id="KW-1185">Reference proteome</keyword>
<feature type="domain" description="Amidohydrolase-related" evidence="4">
    <location>
        <begin position="60"/>
        <end position="422"/>
    </location>
</feature>
<dbReference type="InterPro" id="IPR011059">
    <property type="entry name" value="Metal-dep_hydrolase_composite"/>
</dbReference>
<evidence type="ECO:0000313" key="5">
    <source>
        <dbReference type="EMBL" id="PXF48278.1"/>
    </source>
</evidence>
<dbReference type="InterPro" id="IPR006680">
    <property type="entry name" value="Amidohydro-rel"/>
</dbReference>
<dbReference type="GO" id="GO:0019239">
    <property type="term" value="F:deaminase activity"/>
    <property type="evidence" value="ECO:0007669"/>
    <property type="project" value="UniProtKB-ARBA"/>
</dbReference>
<dbReference type="CDD" id="cd01298">
    <property type="entry name" value="ATZ_TRZ_like"/>
    <property type="match status" value="1"/>
</dbReference>
<dbReference type="GO" id="GO:0016814">
    <property type="term" value="F:hydrolase activity, acting on carbon-nitrogen (but not peptide) bonds, in cyclic amidines"/>
    <property type="evidence" value="ECO:0007669"/>
    <property type="project" value="UniProtKB-ARBA"/>
</dbReference>
<protein>
    <submittedName>
        <fullName evidence="5">5-methylthioadenosine/S-adenosylhomocysteine deaminase</fullName>
    </submittedName>
</protein>
<dbReference type="EMBL" id="NBIV01000015">
    <property type="protein sequence ID" value="PXF48278.1"/>
    <property type="molecule type" value="Genomic_DNA"/>
</dbReference>
<dbReference type="FunFam" id="3.20.20.140:FF:000014">
    <property type="entry name" value="5-methylthioadenosine/S-adenosylhomocysteine deaminase"/>
    <property type="match status" value="1"/>
</dbReference>
<dbReference type="PANTHER" id="PTHR43794:SF11">
    <property type="entry name" value="AMIDOHYDROLASE-RELATED DOMAIN-CONTAINING PROTEIN"/>
    <property type="match status" value="1"/>
</dbReference>
<dbReference type="InterPro" id="IPR032466">
    <property type="entry name" value="Metal_Hydrolase"/>
</dbReference>
<dbReference type="Pfam" id="PF01979">
    <property type="entry name" value="Amidohydro_1"/>
    <property type="match status" value="1"/>
</dbReference>
<dbReference type="AlphaFoldDB" id="A0A2V3J1L3"/>
<keyword evidence="1" id="KW-0479">Metal-binding</keyword>
<proteinExistence type="predicted"/>
<keyword evidence="3" id="KW-0862">Zinc</keyword>
<comment type="caution">
    <text evidence="5">The sequence shown here is derived from an EMBL/GenBank/DDBJ whole genome shotgun (WGS) entry which is preliminary data.</text>
</comment>
<organism evidence="5 6">
    <name type="scientific">Gracilariopsis chorda</name>
    <dbReference type="NCBI Taxonomy" id="448386"/>
    <lineage>
        <taxon>Eukaryota</taxon>
        <taxon>Rhodophyta</taxon>
        <taxon>Florideophyceae</taxon>
        <taxon>Rhodymeniophycidae</taxon>
        <taxon>Gracilariales</taxon>
        <taxon>Gracilariaceae</taxon>
        <taxon>Gracilariopsis</taxon>
    </lineage>
</organism>
<dbReference type="InterPro" id="IPR050287">
    <property type="entry name" value="MTA/SAH_deaminase"/>
</dbReference>
<sequence>MEVDTEIRARWVLPVAPDETVALPHYSVIVNDARILDVLPSQEASEKYSPKELVDRSKSIVLPGLINAHTHSGMSIMRGRADDQPLLEWLHNIWPIEGAVACEEEFCEDGALLAAAEMIRGGVTCFSDMYFFPDAGAKAAIRAGMRAVIGIVFLMFPSGYAASLEDYLRKGEEIRKHFKDEPLIHFTYAPHAPYTVPPSTWMQLKALSKENSVPIHTHLHETKDECTSSRVLDRTNPACHLSDEMCHPLEDLNRKGILGPNFVGAHMVHLTDEEIDICAEKGVHVAHCPTSNAKLASGFCRIDKLLRAGVNVALGTDSACSNNSLDMIAEMKMAALVAKNVAGDPTVMPAYMALRMATINGAKAFGIDHITGSLEVGKSADLISIDIETHPGNFPVYDPHSAVVYAASREDVEDVMIAGKFVLKEKTHCTLDLHDVLRRADYWRTRINKQFPLN</sequence>
<evidence type="ECO:0000256" key="2">
    <source>
        <dbReference type="ARBA" id="ARBA00022801"/>
    </source>
</evidence>
<keyword evidence="2" id="KW-0378">Hydrolase</keyword>
<dbReference type="PANTHER" id="PTHR43794">
    <property type="entry name" value="AMINOHYDROLASE SSNA-RELATED"/>
    <property type="match status" value="1"/>
</dbReference>
<dbReference type="STRING" id="448386.A0A2V3J1L3"/>
<dbReference type="OrthoDB" id="194468at2759"/>
<evidence type="ECO:0000256" key="1">
    <source>
        <dbReference type="ARBA" id="ARBA00022723"/>
    </source>
</evidence>
<dbReference type="Gene3D" id="2.30.40.10">
    <property type="entry name" value="Urease, subunit C, domain 1"/>
    <property type="match status" value="1"/>
</dbReference>
<evidence type="ECO:0000313" key="6">
    <source>
        <dbReference type="Proteomes" id="UP000247409"/>
    </source>
</evidence>
<dbReference type="Gene3D" id="3.20.20.140">
    <property type="entry name" value="Metal-dependent hydrolases"/>
    <property type="match status" value="1"/>
</dbReference>